<keyword evidence="1" id="KW-1185">Reference proteome</keyword>
<evidence type="ECO:0000313" key="2">
    <source>
        <dbReference type="WBParaSite" id="Hba_11885"/>
    </source>
</evidence>
<dbReference type="AlphaFoldDB" id="A0A1I7X391"/>
<evidence type="ECO:0000313" key="1">
    <source>
        <dbReference type="Proteomes" id="UP000095283"/>
    </source>
</evidence>
<proteinExistence type="predicted"/>
<reference evidence="2" key="1">
    <citation type="submission" date="2016-11" db="UniProtKB">
        <authorList>
            <consortium name="WormBaseParasite"/>
        </authorList>
    </citation>
    <scope>IDENTIFICATION</scope>
</reference>
<accession>A0A1I7X391</accession>
<name>A0A1I7X391_HETBA</name>
<sequence length="79" mass="9352">MDASQRGYLLNKLADLMERDRTILAVSLNYIKDHNKNFRMLELLRYIFRSILILAICSPKFPKSLILIFQCCYVNLIQK</sequence>
<protein>
    <submittedName>
        <fullName evidence="2">Uncharacterized protein</fullName>
    </submittedName>
</protein>
<dbReference type="Proteomes" id="UP000095283">
    <property type="component" value="Unplaced"/>
</dbReference>
<organism evidence="1 2">
    <name type="scientific">Heterorhabditis bacteriophora</name>
    <name type="common">Entomopathogenic nematode worm</name>
    <dbReference type="NCBI Taxonomy" id="37862"/>
    <lineage>
        <taxon>Eukaryota</taxon>
        <taxon>Metazoa</taxon>
        <taxon>Ecdysozoa</taxon>
        <taxon>Nematoda</taxon>
        <taxon>Chromadorea</taxon>
        <taxon>Rhabditida</taxon>
        <taxon>Rhabditina</taxon>
        <taxon>Rhabditomorpha</taxon>
        <taxon>Strongyloidea</taxon>
        <taxon>Heterorhabditidae</taxon>
        <taxon>Heterorhabditis</taxon>
    </lineage>
</organism>
<dbReference type="WBParaSite" id="Hba_11885">
    <property type="protein sequence ID" value="Hba_11885"/>
    <property type="gene ID" value="Hba_11885"/>
</dbReference>